<feature type="transmembrane region" description="Helical" evidence="6">
    <location>
        <begin position="348"/>
        <end position="369"/>
    </location>
</feature>
<feature type="transmembrane region" description="Helical" evidence="6">
    <location>
        <begin position="298"/>
        <end position="328"/>
    </location>
</feature>
<evidence type="ECO:0000259" key="8">
    <source>
        <dbReference type="Pfam" id="PF12704"/>
    </source>
</evidence>
<dbReference type="RefSeq" id="WP_139915688.1">
    <property type="nucleotide sequence ID" value="NZ_CBCSLE010000056.1"/>
</dbReference>
<evidence type="ECO:0000256" key="2">
    <source>
        <dbReference type="ARBA" id="ARBA00022475"/>
    </source>
</evidence>
<reference evidence="9 10" key="1">
    <citation type="submission" date="2020-01" db="EMBL/GenBank/DDBJ databases">
        <title>The draft genome sequence of Corallococcus exiguus DSM 14696.</title>
        <authorList>
            <person name="Zhang X."/>
            <person name="Zhu H."/>
        </authorList>
    </citation>
    <scope>NUCLEOTIDE SEQUENCE [LARGE SCALE GENOMIC DNA]</scope>
    <source>
        <strain evidence="9 10">DSM 14696</strain>
    </source>
</reference>
<keyword evidence="2" id="KW-1003">Cell membrane</keyword>
<dbReference type="EMBL" id="JAAAPK010000002">
    <property type="protein sequence ID" value="NBC40265.1"/>
    <property type="molecule type" value="Genomic_DNA"/>
</dbReference>
<feature type="transmembrane region" description="Helical" evidence="6">
    <location>
        <begin position="254"/>
        <end position="277"/>
    </location>
</feature>
<dbReference type="Proteomes" id="UP000537825">
    <property type="component" value="Unassembled WGS sequence"/>
</dbReference>
<dbReference type="GO" id="GO:0022857">
    <property type="term" value="F:transmembrane transporter activity"/>
    <property type="evidence" value="ECO:0007669"/>
    <property type="project" value="TreeGrafter"/>
</dbReference>
<accession>A0A7X4Y7D7</accession>
<dbReference type="AlphaFoldDB" id="A0A7X4Y7D7"/>
<evidence type="ECO:0000256" key="5">
    <source>
        <dbReference type="ARBA" id="ARBA00023136"/>
    </source>
</evidence>
<feature type="domain" description="MacB-like periplasmic core" evidence="8">
    <location>
        <begin position="18"/>
        <end position="226"/>
    </location>
</feature>
<keyword evidence="4 6" id="KW-1133">Transmembrane helix</keyword>
<feature type="transmembrane region" description="Helical" evidence="6">
    <location>
        <begin position="20"/>
        <end position="39"/>
    </location>
</feature>
<evidence type="ECO:0000256" key="3">
    <source>
        <dbReference type="ARBA" id="ARBA00022692"/>
    </source>
</evidence>
<proteinExistence type="predicted"/>
<evidence type="ECO:0000313" key="9">
    <source>
        <dbReference type="EMBL" id="NBC40265.1"/>
    </source>
</evidence>
<protein>
    <submittedName>
        <fullName evidence="9">FtsX-like permease family protein</fullName>
    </submittedName>
</protein>
<keyword evidence="3 6" id="KW-0812">Transmembrane</keyword>
<keyword evidence="5 6" id="KW-0472">Membrane</keyword>
<evidence type="ECO:0000256" key="4">
    <source>
        <dbReference type="ARBA" id="ARBA00022989"/>
    </source>
</evidence>
<organism evidence="9 10">
    <name type="scientific">Corallococcus exiguus</name>
    <dbReference type="NCBI Taxonomy" id="83462"/>
    <lineage>
        <taxon>Bacteria</taxon>
        <taxon>Pseudomonadati</taxon>
        <taxon>Myxococcota</taxon>
        <taxon>Myxococcia</taxon>
        <taxon>Myxococcales</taxon>
        <taxon>Cystobacterineae</taxon>
        <taxon>Myxococcaceae</taxon>
        <taxon>Corallococcus</taxon>
    </lineage>
</organism>
<sequence length="386" mass="40551">MVPLFYNTRSLWARRLSTGLTVVGLGLVVFVFSAVLMLANGIESALASGGDASNVVVLRKGATSELVSGVERDAVRILTTDPQVASGPDGQPLVAGERVVLLTLPSGRTQAMNTSARGISAESFAARPEVQLVSGRRPRPGTNEVVLGRSLVGTSPEATLDGELRFARQRWPVVGVFTARGGAFESEVWADAMRLGTAFGREDYSSAVVRLRSPAEVDAFVKRVEANPRFTLEARPEPAYWADQASGLAAFIRVLGLFVSVVFSVGAVLGAMITMYAQVATRVAELGMLRAVGFRRRSVLASVVVESALLGAAGGVLGALGALATRWIHIRTLNFQTFAAVSFGFSPTPAILLGALLFGTGMGLLGGLLPALRAARLSILDALRAS</sequence>
<dbReference type="Pfam" id="PF02687">
    <property type="entry name" value="FtsX"/>
    <property type="match status" value="1"/>
</dbReference>
<dbReference type="Pfam" id="PF12704">
    <property type="entry name" value="MacB_PCD"/>
    <property type="match status" value="1"/>
</dbReference>
<feature type="domain" description="ABC3 transporter permease C-terminal" evidence="7">
    <location>
        <begin position="258"/>
        <end position="378"/>
    </location>
</feature>
<gene>
    <name evidence="9" type="ORF">GTZ93_10550</name>
</gene>
<evidence type="ECO:0000256" key="6">
    <source>
        <dbReference type="SAM" id="Phobius"/>
    </source>
</evidence>
<dbReference type="InterPro" id="IPR050250">
    <property type="entry name" value="Macrolide_Exporter_MacB"/>
</dbReference>
<dbReference type="PANTHER" id="PTHR30572:SF15">
    <property type="entry name" value="ABC TRANSPORTER PERMEASE"/>
    <property type="match status" value="1"/>
</dbReference>
<comment type="caution">
    <text evidence="9">The sequence shown here is derived from an EMBL/GenBank/DDBJ whole genome shotgun (WGS) entry which is preliminary data.</text>
</comment>
<comment type="subcellular location">
    <subcellularLocation>
        <location evidence="1">Cell membrane</location>
        <topology evidence="1">Multi-pass membrane protein</topology>
    </subcellularLocation>
</comment>
<dbReference type="InterPro" id="IPR003838">
    <property type="entry name" value="ABC3_permease_C"/>
</dbReference>
<evidence type="ECO:0000259" key="7">
    <source>
        <dbReference type="Pfam" id="PF02687"/>
    </source>
</evidence>
<dbReference type="GO" id="GO:0005886">
    <property type="term" value="C:plasma membrane"/>
    <property type="evidence" value="ECO:0007669"/>
    <property type="project" value="UniProtKB-SubCell"/>
</dbReference>
<evidence type="ECO:0000256" key="1">
    <source>
        <dbReference type="ARBA" id="ARBA00004651"/>
    </source>
</evidence>
<dbReference type="InterPro" id="IPR025857">
    <property type="entry name" value="MacB_PCD"/>
</dbReference>
<dbReference type="PANTHER" id="PTHR30572">
    <property type="entry name" value="MEMBRANE COMPONENT OF TRANSPORTER-RELATED"/>
    <property type="match status" value="1"/>
</dbReference>
<name>A0A7X4Y7D7_9BACT</name>
<keyword evidence="10" id="KW-1185">Reference proteome</keyword>
<evidence type="ECO:0000313" key="10">
    <source>
        <dbReference type="Proteomes" id="UP000537825"/>
    </source>
</evidence>